<comment type="similarity">
    <text evidence="1">Belongs to the interleukin-1 receptor family.</text>
</comment>
<dbReference type="PROSITE" id="PS50835">
    <property type="entry name" value="IG_LIKE"/>
    <property type="match status" value="2"/>
</dbReference>
<dbReference type="FunFam" id="3.40.50.10140:FF:000009">
    <property type="entry name" value="X-linked interleukin-1 receptor accessory protein-like 1"/>
    <property type="match status" value="1"/>
</dbReference>
<evidence type="ECO:0000259" key="9">
    <source>
        <dbReference type="PROSITE" id="PS50104"/>
    </source>
</evidence>
<keyword evidence="2" id="KW-0378">Hydrolase</keyword>
<dbReference type="InterPro" id="IPR013783">
    <property type="entry name" value="Ig-like_fold"/>
</dbReference>
<keyword evidence="5" id="KW-0325">Glycoprotein</keyword>
<evidence type="ECO:0000256" key="7">
    <source>
        <dbReference type="SAM" id="Phobius"/>
    </source>
</evidence>
<name>A0AAV1PA74_SCOSC</name>
<evidence type="ECO:0000256" key="5">
    <source>
        <dbReference type="ARBA" id="ARBA00023180"/>
    </source>
</evidence>
<keyword evidence="6" id="KW-0393">Immunoglobulin domain</keyword>
<sequence length="571" mass="64624">MDSSRLLFFILLVISGSEYSARADPDDDLTWIIPDRAEPNCEDEELESLDLLEGEAFPFVHTEMPDWKLPDEHFLWYKNSSKIEYISSDEKERIHHHGGALVFLNVSTEDSGFYTCQYNRSGQCDNYRVEVNVFDASYKSNEDILWGKIENSDVNKKVPCPDSVTSICDKFNGKFTWYKDFNILKGHHEDNIWIYDASKDDEGIYTCICTWEHNHILYNSSASRRLILLESSSPGEPEILPNREQFADKGAETKLTCSVFCGTNAPKDCKASWHVNGKPFVNTKGYNQTIKTITENPSKKTISTAILTIERVSAGDFSKEYKCVGQSLYGKKSAPFTLKRRATIVPLVIGGLCALLLSVFLAMLVKYFAIDLALLFRPYFPLSRQKDAKLFDAYVVYQTPSGDKAAEDTFCQFMTKILPSVLEEKCGYRLFIHGRDDIPGEDRLELVEDRMKLSRRLMVILTPGSKSGTEVPDICPTSPLNSVGGFDWQVGLHHALMQAEMNVILIQLGDTGPEGYTHLPPGLQHLIRCSAPIRWPESSSSAAMWKSRFWKRVRYLMPAKPASKSTQSLII</sequence>
<keyword evidence="4" id="KW-1015">Disulfide bond</keyword>
<feature type="signal peptide" evidence="8">
    <location>
        <begin position="1"/>
        <end position="23"/>
    </location>
</feature>
<dbReference type="InterPro" id="IPR015621">
    <property type="entry name" value="IL-1_rcpt_fam"/>
</dbReference>
<dbReference type="InterPro" id="IPR000157">
    <property type="entry name" value="TIR_dom"/>
</dbReference>
<dbReference type="Gene3D" id="2.60.40.10">
    <property type="entry name" value="Immunoglobulins"/>
    <property type="match status" value="3"/>
</dbReference>
<gene>
    <name evidence="11" type="ORF">FSCOSCO3_A034936</name>
</gene>
<dbReference type="InterPro" id="IPR036179">
    <property type="entry name" value="Ig-like_dom_sf"/>
</dbReference>
<reference evidence="11 12" key="1">
    <citation type="submission" date="2024-01" db="EMBL/GenBank/DDBJ databases">
        <authorList>
            <person name="Alioto T."/>
            <person name="Alioto T."/>
            <person name="Gomez Garrido J."/>
        </authorList>
    </citation>
    <scope>NUCLEOTIDE SEQUENCE [LARGE SCALE GENOMIC DNA]</scope>
</reference>
<keyword evidence="12" id="KW-1185">Reference proteome</keyword>
<keyword evidence="7" id="KW-0812">Transmembrane</keyword>
<dbReference type="AlphaFoldDB" id="A0AAV1PA74"/>
<feature type="chain" id="PRO_5043830464" evidence="8">
    <location>
        <begin position="24"/>
        <end position="571"/>
    </location>
</feature>
<dbReference type="SMART" id="SM00255">
    <property type="entry name" value="TIR"/>
    <property type="match status" value="1"/>
</dbReference>
<feature type="domain" description="Ig-like" evidence="10">
    <location>
        <begin position="39"/>
        <end position="132"/>
    </location>
</feature>
<accession>A0AAV1PA74</accession>
<dbReference type="PANTHER" id="PTHR11890">
    <property type="entry name" value="INTERLEUKIN-1 RECEPTOR FAMILY MEMBER"/>
    <property type="match status" value="1"/>
</dbReference>
<evidence type="ECO:0000256" key="4">
    <source>
        <dbReference type="ARBA" id="ARBA00023157"/>
    </source>
</evidence>
<dbReference type="InterPro" id="IPR035897">
    <property type="entry name" value="Toll_tir_struct_dom_sf"/>
</dbReference>
<evidence type="ECO:0000313" key="11">
    <source>
        <dbReference type="EMBL" id="CAK6968533.1"/>
    </source>
</evidence>
<feature type="domain" description="Ig-like" evidence="10">
    <location>
        <begin position="237"/>
        <end position="323"/>
    </location>
</feature>
<dbReference type="PROSITE" id="PS50104">
    <property type="entry name" value="TIR"/>
    <property type="match status" value="1"/>
</dbReference>
<keyword evidence="3" id="KW-0520">NAD</keyword>
<feature type="domain" description="TIR" evidence="9">
    <location>
        <begin position="389"/>
        <end position="557"/>
    </location>
</feature>
<evidence type="ECO:0000256" key="8">
    <source>
        <dbReference type="SAM" id="SignalP"/>
    </source>
</evidence>
<evidence type="ECO:0000259" key="10">
    <source>
        <dbReference type="PROSITE" id="PS50835"/>
    </source>
</evidence>
<dbReference type="GO" id="GO:0007165">
    <property type="term" value="P:signal transduction"/>
    <property type="evidence" value="ECO:0007669"/>
    <property type="project" value="InterPro"/>
</dbReference>
<comment type="caution">
    <text evidence="11">The sequence shown here is derived from an EMBL/GenBank/DDBJ whole genome shotgun (WGS) entry which is preliminary data.</text>
</comment>
<keyword evidence="7" id="KW-0472">Membrane</keyword>
<feature type="transmembrane region" description="Helical" evidence="7">
    <location>
        <begin position="347"/>
        <end position="376"/>
    </location>
</feature>
<protein>
    <submittedName>
        <fullName evidence="11">Interleukin-1 receptor type 1</fullName>
    </submittedName>
</protein>
<keyword evidence="7" id="KW-1133">Transmembrane helix</keyword>
<evidence type="ECO:0000256" key="3">
    <source>
        <dbReference type="ARBA" id="ARBA00023027"/>
    </source>
</evidence>
<organism evidence="11 12">
    <name type="scientific">Scomber scombrus</name>
    <name type="common">Atlantic mackerel</name>
    <name type="synonym">Scomber vernalis</name>
    <dbReference type="NCBI Taxonomy" id="13677"/>
    <lineage>
        <taxon>Eukaryota</taxon>
        <taxon>Metazoa</taxon>
        <taxon>Chordata</taxon>
        <taxon>Craniata</taxon>
        <taxon>Vertebrata</taxon>
        <taxon>Euteleostomi</taxon>
        <taxon>Actinopterygii</taxon>
        <taxon>Neopterygii</taxon>
        <taxon>Teleostei</taxon>
        <taxon>Neoteleostei</taxon>
        <taxon>Acanthomorphata</taxon>
        <taxon>Pelagiaria</taxon>
        <taxon>Scombriformes</taxon>
        <taxon>Scombridae</taxon>
        <taxon>Scomber</taxon>
    </lineage>
</organism>
<evidence type="ECO:0000256" key="6">
    <source>
        <dbReference type="ARBA" id="ARBA00023319"/>
    </source>
</evidence>
<dbReference type="InterPro" id="IPR007110">
    <property type="entry name" value="Ig-like_dom"/>
</dbReference>
<dbReference type="InterPro" id="IPR003599">
    <property type="entry name" value="Ig_sub"/>
</dbReference>
<evidence type="ECO:0000313" key="12">
    <source>
        <dbReference type="Proteomes" id="UP001314229"/>
    </source>
</evidence>
<dbReference type="SUPFAM" id="SSF52200">
    <property type="entry name" value="Toll/Interleukin receptor TIR domain"/>
    <property type="match status" value="1"/>
</dbReference>
<dbReference type="Pfam" id="PF01582">
    <property type="entry name" value="TIR"/>
    <property type="match status" value="1"/>
</dbReference>
<dbReference type="EMBL" id="CAWUFR010000120">
    <property type="protein sequence ID" value="CAK6968533.1"/>
    <property type="molecule type" value="Genomic_DNA"/>
</dbReference>
<proteinExistence type="inferred from homology"/>
<dbReference type="GO" id="GO:0016787">
    <property type="term" value="F:hydrolase activity"/>
    <property type="evidence" value="ECO:0007669"/>
    <property type="project" value="UniProtKB-KW"/>
</dbReference>
<evidence type="ECO:0000256" key="2">
    <source>
        <dbReference type="ARBA" id="ARBA00022801"/>
    </source>
</evidence>
<dbReference type="SMART" id="SM00409">
    <property type="entry name" value="IG"/>
    <property type="match status" value="3"/>
</dbReference>
<keyword evidence="8" id="KW-0732">Signal</keyword>
<dbReference type="SUPFAM" id="SSF48726">
    <property type="entry name" value="Immunoglobulin"/>
    <property type="match status" value="3"/>
</dbReference>
<keyword evidence="11" id="KW-0675">Receptor</keyword>
<dbReference type="Gene3D" id="3.40.50.10140">
    <property type="entry name" value="Toll/interleukin-1 receptor homology (TIR) domain"/>
    <property type="match status" value="1"/>
</dbReference>
<dbReference type="Proteomes" id="UP001314229">
    <property type="component" value="Unassembled WGS sequence"/>
</dbReference>
<evidence type="ECO:0000256" key="1">
    <source>
        <dbReference type="ARBA" id="ARBA00009752"/>
    </source>
</evidence>
<dbReference type="PANTHER" id="PTHR11890:SF26">
    <property type="entry name" value="INTERLEUKIN-1 RECEPTOR TYPE 1"/>
    <property type="match status" value="1"/>
</dbReference>
<dbReference type="PRINTS" id="PR01537">
    <property type="entry name" value="INTRLKN1R1F"/>
</dbReference>